<reference evidence="1 2" key="1">
    <citation type="journal article" date="2022" name="Plant J.">
        <title>Chromosome-level genome of Camellia lanceoleosa provides a valuable resource for understanding genome evolution and self-incompatibility.</title>
        <authorList>
            <person name="Gong W."/>
            <person name="Xiao S."/>
            <person name="Wang L."/>
            <person name="Liao Z."/>
            <person name="Chang Y."/>
            <person name="Mo W."/>
            <person name="Hu G."/>
            <person name="Li W."/>
            <person name="Zhao G."/>
            <person name="Zhu H."/>
            <person name="Hu X."/>
            <person name="Ji K."/>
            <person name="Xiang X."/>
            <person name="Song Q."/>
            <person name="Yuan D."/>
            <person name="Jin S."/>
            <person name="Zhang L."/>
        </authorList>
    </citation>
    <scope>NUCLEOTIDE SEQUENCE [LARGE SCALE GENOMIC DNA]</scope>
    <source>
        <strain evidence="1">SQ_2022a</strain>
    </source>
</reference>
<dbReference type="Proteomes" id="UP001060215">
    <property type="component" value="Chromosome 3"/>
</dbReference>
<proteinExistence type="predicted"/>
<comment type="caution">
    <text evidence="1">The sequence shown here is derived from an EMBL/GenBank/DDBJ whole genome shotgun (WGS) entry which is preliminary data.</text>
</comment>
<sequence>MAGYNYTYRGYTDDQNKANYGGFECSDHVCRPIIVDSEGRKMPIIFYTPNHHGSESYATSTKTIAEHTCTPVVVTTEYEYSTPTKVEPVKDYGVTNDEWRRPSSPVLEYGYNSPTKIEPIKDYGVTDNKWQRPSSRVHEYGYSSPTKVESVKGYGVTNGKWRRPSIPVHEYGYNSPKKVEPVKDYRVTNDKWRRPSSSSQDRPQKVEEFITSIQTEVGRPTRSGLLRAPNWRNNTPNSKTGQVGNIGYGDYTNYNNNNDWNKPNVNTIRDGSLADPFIANRDVRERPNHNGTRFQGQQILTRKPLTAGKLKGDTENQINHLGHFKQERVIQEPLTVERLHENIKAQMYGEDDEQPTFALHLL</sequence>
<evidence type="ECO:0000313" key="1">
    <source>
        <dbReference type="EMBL" id="KAI8028341.1"/>
    </source>
</evidence>
<gene>
    <name evidence="1" type="ORF">LOK49_LG02G01950</name>
</gene>
<organism evidence="1 2">
    <name type="scientific">Camellia lanceoleosa</name>
    <dbReference type="NCBI Taxonomy" id="1840588"/>
    <lineage>
        <taxon>Eukaryota</taxon>
        <taxon>Viridiplantae</taxon>
        <taxon>Streptophyta</taxon>
        <taxon>Embryophyta</taxon>
        <taxon>Tracheophyta</taxon>
        <taxon>Spermatophyta</taxon>
        <taxon>Magnoliopsida</taxon>
        <taxon>eudicotyledons</taxon>
        <taxon>Gunneridae</taxon>
        <taxon>Pentapetalae</taxon>
        <taxon>asterids</taxon>
        <taxon>Ericales</taxon>
        <taxon>Theaceae</taxon>
        <taxon>Camellia</taxon>
    </lineage>
</organism>
<accession>A0ACC0IWM6</accession>
<evidence type="ECO:0000313" key="2">
    <source>
        <dbReference type="Proteomes" id="UP001060215"/>
    </source>
</evidence>
<protein>
    <submittedName>
        <fullName evidence="1">Uncharacterized protein</fullName>
    </submittedName>
</protein>
<keyword evidence="2" id="KW-1185">Reference proteome</keyword>
<dbReference type="EMBL" id="CM045760">
    <property type="protein sequence ID" value="KAI8028341.1"/>
    <property type="molecule type" value="Genomic_DNA"/>
</dbReference>
<name>A0ACC0IWM6_9ERIC</name>